<dbReference type="eggNOG" id="COG0745">
    <property type="taxonomic scope" value="Bacteria"/>
</dbReference>
<organism evidence="3 4">
    <name type="scientific">Magnetospirillum fulvum MGU-K5</name>
    <dbReference type="NCBI Taxonomy" id="1316936"/>
    <lineage>
        <taxon>Bacteria</taxon>
        <taxon>Pseudomonadati</taxon>
        <taxon>Pseudomonadota</taxon>
        <taxon>Alphaproteobacteria</taxon>
        <taxon>Rhodospirillales</taxon>
        <taxon>Rhodospirillaceae</taxon>
        <taxon>Magnetospirillum</taxon>
    </lineage>
</organism>
<dbReference type="Gene3D" id="3.40.50.2300">
    <property type="match status" value="1"/>
</dbReference>
<dbReference type="SUPFAM" id="SSF52172">
    <property type="entry name" value="CheY-like"/>
    <property type="match status" value="1"/>
</dbReference>
<dbReference type="RefSeq" id="WP_021131440.1">
    <property type="nucleotide sequence ID" value="NZ_AQPH01000013.1"/>
</dbReference>
<evidence type="ECO:0000313" key="4">
    <source>
        <dbReference type="Proteomes" id="UP000015350"/>
    </source>
</evidence>
<protein>
    <submittedName>
        <fullName evidence="3">Response regulator receiver domain protein</fullName>
    </submittedName>
</protein>
<dbReference type="InterPro" id="IPR001789">
    <property type="entry name" value="Sig_transdc_resp-reg_receiver"/>
</dbReference>
<dbReference type="InterPro" id="IPR011006">
    <property type="entry name" value="CheY-like_superfamily"/>
</dbReference>
<reference evidence="3 4" key="1">
    <citation type="submission" date="2013-04" db="EMBL/GenBank/DDBJ databases">
        <authorList>
            <person name="Kuznetsov B."/>
            <person name="Ivanovsky R."/>
        </authorList>
    </citation>
    <scope>NUCLEOTIDE SEQUENCE [LARGE SCALE GENOMIC DNA]</scope>
    <source>
        <strain evidence="3 4">MGU-K5</strain>
    </source>
</reference>
<comment type="caution">
    <text evidence="3">The sequence shown here is derived from an EMBL/GenBank/DDBJ whole genome shotgun (WGS) entry which is preliminary data.</text>
</comment>
<dbReference type="STRING" id="1316936.K678_05403"/>
<proteinExistence type="predicted"/>
<evidence type="ECO:0000256" key="1">
    <source>
        <dbReference type="PROSITE-ProRule" id="PRU00169"/>
    </source>
</evidence>
<dbReference type="GO" id="GO:0000160">
    <property type="term" value="P:phosphorelay signal transduction system"/>
    <property type="evidence" value="ECO:0007669"/>
    <property type="project" value="InterPro"/>
</dbReference>
<dbReference type="EMBL" id="AQPH01000013">
    <property type="protein sequence ID" value="EPY02508.1"/>
    <property type="molecule type" value="Genomic_DNA"/>
</dbReference>
<dbReference type="PROSITE" id="PS50110">
    <property type="entry name" value="RESPONSE_REGULATORY"/>
    <property type="match status" value="1"/>
</dbReference>
<dbReference type="AlphaFoldDB" id="S9SEM1"/>
<keyword evidence="1" id="KW-0597">Phosphoprotein</keyword>
<dbReference type="SMART" id="SM00448">
    <property type="entry name" value="REC"/>
    <property type="match status" value="1"/>
</dbReference>
<name>S9SEM1_MAGFU</name>
<accession>S9SEM1</accession>
<dbReference type="Proteomes" id="UP000015350">
    <property type="component" value="Unassembled WGS sequence"/>
</dbReference>
<sequence>MGKAYENVRLVVCDDPYQTNSLKEALRAFGIGNVRSCDNVSTMMRYLDDSLIDLLLYDVDTAGDALLGVTSRIRRHHEGRNPFVIVIATIADATRDTVGQLIDAGIDDLLRKPVSQDRLFGSIERFTRSRKMFATSHDFVGPSRRSADRDAADPSGLIQVPNTLLCKVTRGMDDSSVQRLVDVACFELEDRQVEAHARTLERLSGVAHATFRGQGHGDAFGSQIDLLAKTASGFRARIPATASPQLGDLANILLSLTDRLAQPNRCKTSAATDVELLSKVSQAIRRAVTVEQSAVQLMQDIVDTVSGPAVLSGDSASSQSGESC</sequence>
<feature type="domain" description="Response regulatory" evidence="2">
    <location>
        <begin position="8"/>
        <end position="127"/>
    </location>
</feature>
<feature type="modified residue" description="4-aspartylphosphate" evidence="1">
    <location>
        <position position="58"/>
    </location>
</feature>
<evidence type="ECO:0000259" key="2">
    <source>
        <dbReference type="PROSITE" id="PS50110"/>
    </source>
</evidence>
<dbReference type="Pfam" id="PF00072">
    <property type="entry name" value="Response_reg"/>
    <property type="match status" value="1"/>
</dbReference>
<evidence type="ECO:0000313" key="3">
    <source>
        <dbReference type="EMBL" id="EPY02508.1"/>
    </source>
</evidence>
<gene>
    <name evidence="3" type="ORF">K678_05403</name>
</gene>